<gene>
    <name evidence="1" type="ORF">AVEN_183909_1</name>
</gene>
<dbReference type="Proteomes" id="UP000499080">
    <property type="component" value="Unassembled WGS sequence"/>
</dbReference>
<accession>A0A4Y2E0E5</accession>
<sequence>MGEGTTVHGLFGGIERSEERKKYVATLSDVFNSYSCEIEVMDQERICTPIPKSRDSELLNELKEDGIFVSDASMSESYCLFEREPIEIHMLLGANVIGNLLKGQEVKHLRGGLVAVNTHLVWTVMEKLKVEKEKHYSVLLSLHVSDNCIKDLWSLDVLGIKEPCEKKTRIELEEAARDHFARNVSRDEEGRYVVSLPWIQDHPPLSNCKNLAERRLKNCV</sequence>
<comment type="caution">
    <text evidence="1">The sequence shown here is derived from an EMBL/GenBank/DDBJ whole genome shotgun (WGS) entry which is preliminary data.</text>
</comment>
<name>A0A4Y2E0E5_ARAVE</name>
<dbReference type="OrthoDB" id="6435486at2759"/>
<dbReference type="AlphaFoldDB" id="A0A4Y2E0E5"/>
<organism evidence="1 2">
    <name type="scientific">Araneus ventricosus</name>
    <name type="common">Orbweaver spider</name>
    <name type="synonym">Epeira ventricosa</name>
    <dbReference type="NCBI Taxonomy" id="182803"/>
    <lineage>
        <taxon>Eukaryota</taxon>
        <taxon>Metazoa</taxon>
        <taxon>Ecdysozoa</taxon>
        <taxon>Arthropoda</taxon>
        <taxon>Chelicerata</taxon>
        <taxon>Arachnida</taxon>
        <taxon>Araneae</taxon>
        <taxon>Araneomorphae</taxon>
        <taxon>Entelegynae</taxon>
        <taxon>Araneoidea</taxon>
        <taxon>Araneidae</taxon>
        <taxon>Araneus</taxon>
    </lineage>
</organism>
<keyword evidence="2" id="KW-1185">Reference proteome</keyword>
<evidence type="ECO:0000313" key="1">
    <source>
        <dbReference type="EMBL" id="GBM22461.1"/>
    </source>
</evidence>
<evidence type="ECO:0000313" key="2">
    <source>
        <dbReference type="Proteomes" id="UP000499080"/>
    </source>
</evidence>
<reference evidence="1 2" key="1">
    <citation type="journal article" date="2019" name="Sci. Rep.">
        <title>Orb-weaving spider Araneus ventricosus genome elucidates the spidroin gene catalogue.</title>
        <authorList>
            <person name="Kono N."/>
            <person name="Nakamura H."/>
            <person name="Ohtoshi R."/>
            <person name="Moran D.A.P."/>
            <person name="Shinohara A."/>
            <person name="Yoshida Y."/>
            <person name="Fujiwara M."/>
            <person name="Mori M."/>
            <person name="Tomita M."/>
            <person name="Arakawa K."/>
        </authorList>
    </citation>
    <scope>NUCLEOTIDE SEQUENCE [LARGE SCALE GENOMIC DNA]</scope>
</reference>
<dbReference type="EMBL" id="BGPR01000481">
    <property type="protein sequence ID" value="GBM22461.1"/>
    <property type="molecule type" value="Genomic_DNA"/>
</dbReference>
<proteinExistence type="predicted"/>
<protein>
    <submittedName>
        <fullName evidence="1">Uncharacterized protein</fullName>
    </submittedName>
</protein>